<evidence type="ECO:0000313" key="9">
    <source>
        <dbReference type="Proteomes" id="UP000030762"/>
    </source>
</evidence>
<evidence type="ECO:0000256" key="6">
    <source>
        <dbReference type="SAM" id="Phobius"/>
    </source>
</evidence>
<dbReference type="InterPro" id="IPR007632">
    <property type="entry name" value="Anoctamin"/>
</dbReference>
<feature type="region of interest" description="Disordered" evidence="5">
    <location>
        <begin position="265"/>
        <end position="290"/>
    </location>
</feature>
<sequence>MNPVDNSPQIWDMATATARRRRMVSYLVVFIMVLAVLVALGGLFYLKHRATKLSDPTDALWASGGVSVLNSIQINVLNMVYRRVAEKLNNWENHRTSVEYENHLITKVFLFQFCNSFAAFFYIAYIKAYVGDVCLHDSCLMELRVQLFVLFLLSTIVSNALEIAMPYISANFYRFLARTPETKNLKRSDLSDEETQALWAPYEEDDAFADYNEMAERTKYRLQTSNKPFSSVHAAKLARIAAASPDEDNVLHEAKAHLLTTRGHTKGISSKNEEQPTAPLTRAESLGDDEPEMDPWLISRGAEYQVKLHKALVMWGHNEAADGLFPPPATPPESLHTSAWQRFRNELIYVPRDPYNYFGLYTAFKSDAKLQPYYRHHPASATGTSEDTLFRSVDRIRLVHSILAEHINFDALKGATYFTDLFALHDEAALQHLTKSWATNWRLTRQPLGELRNYFGEKIALYFAWLEFYTKSLLLPAVIGIIIYVLDIRNIGNVAAGKIFFAGFIVVWSTFFTEFWKRKSEIYTVLWGVDESLDIDSTPRTQYKGVRRMNPIDNSPQIWDMATATARRRRMVSYLVVLIMVLAVLVALGGLFYLKHLATKLSDPTDAQWASVGVSVLNSIQINILNMVYRRVAEKLNHWENHRTSVQFENHLITKVFLFQFCNSFASFFYIAYIKAYIGDVCLNNSCLIELRVQLFVLFLLSTIVSNALEIAMPFVWAYVYRFLARTPATKNLKRSDLSDEEIQALWAPYEEDDAFADYNEMVIQYGFVTLFVVAMPITPAMALFNNVLEAHVDAYKLCKGHRRPYPHRVASIGSWYYFLCLMNYMAVVTNIGIILFTKDPDDKFTSNTSTTAKWIIFLIAEHVCILMKSAVAAAVPDVPRELAYLRDRHKDIEATVFLGQVPETNDDDDLSQQAEKLNLCIHATAAAAKAMPETKPAL</sequence>
<evidence type="ECO:0000256" key="2">
    <source>
        <dbReference type="ARBA" id="ARBA00022692"/>
    </source>
</evidence>
<evidence type="ECO:0000256" key="1">
    <source>
        <dbReference type="ARBA" id="ARBA00004141"/>
    </source>
</evidence>
<name>T0R5U1_SAPDV</name>
<feature type="transmembrane region" description="Helical" evidence="6">
    <location>
        <begin position="104"/>
        <end position="125"/>
    </location>
</feature>
<dbReference type="eggNOG" id="KOG2513">
    <property type="taxonomic scope" value="Eukaryota"/>
</dbReference>
<feature type="transmembrane region" description="Helical" evidence="6">
    <location>
        <begin position="571"/>
        <end position="594"/>
    </location>
</feature>
<feature type="transmembrane region" description="Helical" evidence="6">
    <location>
        <begin position="59"/>
        <end position="81"/>
    </location>
</feature>
<dbReference type="OrthoDB" id="296386at2759"/>
<dbReference type="PANTHER" id="PTHR12308:SF73">
    <property type="entry name" value="ANOCTAMIN"/>
    <property type="match status" value="1"/>
</dbReference>
<feature type="transmembrane region" description="Helical" evidence="6">
    <location>
        <begin position="695"/>
        <end position="720"/>
    </location>
</feature>
<accession>T0R5U1</accession>
<dbReference type="Proteomes" id="UP000030762">
    <property type="component" value="Unassembled WGS sequence"/>
</dbReference>
<feature type="transmembrane region" description="Helical" evidence="6">
    <location>
        <begin position="810"/>
        <end position="835"/>
    </location>
</feature>
<evidence type="ECO:0000259" key="7">
    <source>
        <dbReference type="Pfam" id="PF04547"/>
    </source>
</evidence>
<feature type="transmembrane region" description="Helical" evidence="6">
    <location>
        <begin position="145"/>
        <end position="168"/>
    </location>
</feature>
<feature type="transmembrane region" description="Helical" evidence="6">
    <location>
        <begin position="763"/>
        <end position="789"/>
    </location>
</feature>
<evidence type="ECO:0000313" key="8">
    <source>
        <dbReference type="EMBL" id="EQC41790.1"/>
    </source>
</evidence>
<dbReference type="eggNOG" id="KOG2514">
    <property type="taxonomic scope" value="Eukaryota"/>
</dbReference>
<gene>
    <name evidence="8" type="ORF">SDRG_00653</name>
</gene>
<evidence type="ECO:0000256" key="4">
    <source>
        <dbReference type="ARBA" id="ARBA00023136"/>
    </source>
</evidence>
<dbReference type="RefSeq" id="XP_008604359.1">
    <property type="nucleotide sequence ID" value="XM_008606137.1"/>
</dbReference>
<feature type="transmembrane region" description="Helical" evidence="6">
    <location>
        <begin position="491"/>
        <end position="512"/>
    </location>
</feature>
<dbReference type="GO" id="GO:0016020">
    <property type="term" value="C:membrane"/>
    <property type="evidence" value="ECO:0007669"/>
    <property type="project" value="UniProtKB-SubCell"/>
</dbReference>
<dbReference type="PANTHER" id="PTHR12308">
    <property type="entry name" value="ANOCTAMIN"/>
    <property type="match status" value="1"/>
</dbReference>
<keyword evidence="9" id="KW-1185">Reference proteome</keyword>
<dbReference type="GO" id="GO:0005254">
    <property type="term" value="F:chloride channel activity"/>
    <property type="evidence" value="ECO:0007669"/>
    <property type="project" value="TreeGrafter"/>
</dbReference>
<reference evidence="8 9" key="1">
    <citation type="submission" date="2012-04" db="EMBL/GenBank/DDBJ databases">
        <title>The Genome Sequence of Saprolegnia declina VS20.</title>
        <authorList>
            <consortium name="The Broad Institute Genome Sequencing Platform"/>
            <person name="Russ C."/>
            <person name="Nusbaum C."/>
            <person name="Tyler B."/>
            <person name="van West P."/>
            <person name="Dieguez-Uribeondo J."/>
            <person name="de Bruijn I."/>
            <person name="Tripathy S."/>
            <person name="Jiang R."/>
            <person name="Young S.K."/>
            <person name="Zeng Q."/>
            <person name="Gargeya S."/>
            <person name="Fitzgerald M."/>
            <person name="Haas B."/>
            <person name="Abouelleil A."/>
            <person name="Alvarado L."/>
            <person name="Arachchi H.M."/>
            <person name="Berlin A."/>
            <person name="Chapman S.B."/>
            <person name="Goldberg J."/>
            <person name="Griggs A."/>
            <person name="Gujja S."/>
            <person name="Hansen M."/>
            <person name="Howarth C."/>
            <person name="Imamovic A."/>
            <person name="Larimer J."/>
            <person name="McCowen C."/>
            <person name="Montmayeur A."/>
            <person name="Murphy C."/>
            <person name="Neiman D."/>
            <person name="Pearson M."/>
            <person name="Priest M."/>
            <person name="Roberts A."/>
            <person name="Saif S."/>
            <person name="Shea T."/>
            <person name="Sisk P."/>
            <person name="Sykes S."/>
            <person name="Wortman J."/>
            <person name="Nusbaum C."/>
            <person name="Birren B."/>
        </authorList>
    </citation>
    <scope>NUCLEOTIDE SEQUENCE [LARGE SCALE GENOMIC DNA]</scope>
    <source>
        <strain evidence="8 9">VS20</strain>
    </source>
</reference>
<dbReference type="OMA" id="AYENTMF"/>
<keyword evidence="2 6" id="KW-0812">Transmembrane</keyword>
<keyword evidence="3 6" id="KW-1133">Transmembrane helix</keyword>
<dbReference type="Pfam" id="PF04547">
    <property type="entry name" value="Anoctamin"/>
    <property type="match status" value="2"/>
</dbReference>
<dbReference type="GeneID" id="19941380"/>
<evidence type="ECO:0000256" key="3">
    <source>
        <dbReference type="ARBA" id="ARBA00022989"/>
    </source>
</evidence>
<protein>
    <recommendedName>
        <fullName evidence="7">Anoctamin transmembrane domain-containing protein</fullName>
    </recommendedName>
</protein>
<dbReference type="InterPro" id="IPR049452">
    <property type="entry name" value="Anoctamin_TM"/>
</dbReference>
<evidence type="ECO:0000256" key="5">
    <source>
        <dbReference type="SAM" id="MobiDB-lite"/>
    </source>
</evidence>
<feature type="transmembrane region" description="Helical" evidence="6">
    <location>
        <begin position="459"/>
        <end position="485"/>
    </location>
</feature>
<feature type="transmembrane region" description="Helical" evidence="6">
    <location>
        <begin position="23"/>
        <end position="47"/>
    </location>
</feature>
<feature type="transmembrane region" description="Helical" evidence="6">
    <location>
        <begin position="652"/>
        <end position="674"/>
    </location>
</feature>
<comment type="subcellular location">
    <subcellularLocation>
        <location evidence="1">Membrane</location>
        <topology evidence="1">Multi-pass membrane protein</topology>
    </subcellularLocation>
</comment>
<dbReference type="InParanoid" id="T0R5U1"/>
<dbReference type="EMBL" id="JH767133">
    <property type="protein sequence ID" value="EQC41790.1"/>
    <property type="molecule type" value="Genomic_DNA"/>
</dbReference>
<proteinExistence type="predicted"/>
<feature type="domain" description="Anoctamin transmembrane" evidence="7">
    <location>
        <begin position="19"/>
        <end position="214"/>
    </location>
</feature>
<feature type="transmembrane region" description="Helical" evidence="6">
    <location>
        <begin position="855"/>
        <end position="876"/>
    </location>
</feature>
<organism evidence="8 9">
    <name type="scientific">Saprolegnia diclina (strain VS20)</name>
    <dbReference type="NCBI Taxonomy" id="1156394"/>
    <lineage>
        <taxon>Eukaryota</taxon>
        <taxon>Sar</taxon>
        <taxon>Stramenopiles</taxon>
        <taxon>Oomycota</taxon>
        <taxon>Saprolegniomycetes</taxon>
        <taxon>Saprolegniales</taxon>
        <taxon>Saprolegniaceae</taxon>
        <taxon>Saprolegnia</taxon>
    </lineage>
</organism>
<dbReference type="AlphaFoldDB" id="T0R5U1"/>
<keyword evidence="4 6" id="KW-0472">Membrane</keyword>
<feature type="domain" description="Anoctamin transmembrane" evidence="7">
    <location>
        <begin position="451"/>
        <end position="889"/>
    </location>
</feature>
<dbReference type="VEuPathDB" id="FungiDB:SDRG_00653"/>